<dbReference type="Proteomes" id="UP000492821">
    <property type="component" value="Unassembled WGS sequence"/>
</dbReference>
<dbReference type="WBParaSite" id="Pan_g15419.t1">
    <property type="protein sequence ID" value="Pan_g15419.t1"/>
    <property type="gene ID" value="Pan_g15419"/>
</dbReference>
<accession>A0A7E4V1N2</accession>
<name>A0A7E4V1N2_PANRE</name>
<organism evidence="1 2">
    <name type="scientific">Panagrellus redivivus</name>
    <name type="common">Microworm</name>
    <dbReference type="NCBI Taxonomy" id="6233"/>
    <lineage>
        <taxon>Eukaryota</taxon>
        <taxon>Metazoa</taxon>
        <taxon>Ecdysozoa</taxon>
        <taxon>Nematoda</taxon>
        <taxon>Chromadorea</taxon>
        <taxon>Rhabditida</taxon>
        <taxon>Tylenchina</taxon>
        <taxon>Panagrolaimomorpha</taxon>
        <taxon>Panagrolaimoidea</taxon>
        <taxon>Panagrolaimidae</taxon>
        <taxon>Panagrellus</taxon>
    </lineage>
</organism>
<dbReference type="AlphaFoldDB" id="A0A7E4V1N2"/>
<protein>
    <submittedName>
        <fullName evidence="2">Uncharacterized protein</fullName>
    </submittedName>
</protein>
<reference evidence="1" key="1">
    <citation type="journal article" date="2013" name="Genetics">
        <title>The draft genome and transcriptome of Panagrellus redivivus are shaped by the harsh demands of a free-living lifestyle.</title>
        <authorList>
            <person name="Srinivasan J."/>
            <person name="Dillman A.R."/>
            <person name="Macchietto M.G."/>
            <person name="Heikkinen L."/>
            <person name="Lakso M."/>
            <person name="Fracchia K.M."/>
            <person name="Antoshechkin I."/>
            <person name="Mortazavi A."/>
            <person name="Wong G."/>
            <person name="Sternberg P.W."/>
        </authorList>
    </citation>
    <scope>NUCLEOTIDE SEQUENCE [LARGE SCALE GENOMIC DNA]</scope>
    <source>
        <strain evidence="1">MT8872</strain>
    </source>
</reference>
<evidence type="ECO:0000313" key="1">
    <source>
        <dbReference type="Proteomes" id="UP000492821"/>
    </source>
</evidence>
<reference evidence="2" key="2">
    <citation type="submission" date="2020-10" db="UniProtKB">
        <authorList>
            <consortium name="WormBaseParasite"/>
        </authorList>
    </citation>
    <scope>IDENTIFICATION</scope>
</reference>
<sequence>MMSSVERGSIVDRKGGSLSTHIIAIPKQADRYIVFQQWDAGSRTMSSETTFIASPMSLSSSSKNTYTRRGITQHAKTCADTAFAFSRNHLSSLPPFVEGSQRSASSQGH</sequence>
<evidence type="ECO:0000313" key="2">
    <source>
        <dbReference type="WBParaSite" id="Pan_g15419.t1"/>
    </source>
</evidence>
<proteinExistence type="predicted"/>
<keyword evidence="1" id="KW-1185">Reference proteome</keyword>